<feature type="region of interest" description="Disordered" evidence="1">
    <location>
        <begin position="1"/>
        <end position="89"/>
    </location>
</feature>
<dbReference type="EMBL" id="JAINUF010000001">
    <property type="protein sequence ID" value="KAJ8379560.1"/>
    <property type="molecule type" value="Genomic_DNA"/>
</dbReference>
<dbReference type="AlphaFoldDB" id="A0A9Q1JC93"/>
<name>A0A9Q1JC93_SYNKA</name>
<dbReference type="Proteomes" id="UP001152622">
    <property type="component" value="Chromosome 1"/>
</dbReference>
<feature type="compositionally biased region" description="Basic and acidic residues" evidence="1">
    <location>
        <begin position="49"/>
        <end position="72"/>
    </location>
</feature>
<sequence>MSRSEQSCRKGAPHGALRAAEERPQTRTKQSATGYNARSLAVHTPSSSRKLEAGHANEEERPRAVWPPDRHCSGPTDPAEGFNSSLHSTPPPTLLSSHLGPEWGLIPPRHGLSRPGHFARASAPLISRHDKSTMGLSTELHVPEGKPRYTPLTAGRQVRGHCHSPGLGAVPLYPCLSLLPSETLWDSLGLLDI</sequence>
<evidence type="ECO:0000256" key="1">
    <source>
        <dbReference type="SAM" id="MobiDB-lite"/>
    </source>
</evidence>
<organism evidence="2 3">
    <name type="scientific">Synaphobranchus kaupii</name>
    <name type="common">Kaup's arrowtooth eel</name>
    <dbReference type="NCBI Taxonomy" id="118154"/>
    <lineage>
        <taxon>Eukaryota</taxon>
        <taxon>Metazoa</taxon>
        <taxon>Chordata</taxon>
        <taxon>Craniata</taxon>
        <taxon>Vertebrata</taxon>
        <taxon>Euteleostomi</taxon>
        <taxon>Actinopterygii</taxon>
        <taxon>Neopterygii</taxon>
        <taxon>Teleostei</taxon>
        <taxon>Anguilliformes</taxon>
        <taxon>Synaphobranchidae</taxon>
        <taxon>Synaphobranchus</taxon>
    </lineage>
</organism>
<proteinExistence type="predicted"/>
<comment type="caution">
    <text evidence="2">The sequence shown here is derived from an EMBL/GenBank/DDBJ whole genome shotgun (WGS) entry which is preliminary data.</text>
</comment>
<evidence type="ECO:0000313" key="3">
    <source>
        <dbReference type="Proteomes" id="UP001152622"/>
    </source>
</evidence>
<accession>A0A9Q1JC93</accession>
<reference evidence="2" key="1">
    <citation type="journal article" date="2023" name="Science">
        <title>Genome structures resolve the early diversification of teleost fishes.</title>
        <authorList>
            <person name="Parey E."/>
            <person name="Louis A."/>
            <person name="Montfort J."/>
            <person name="Bouchez O."/>
            <person name="Roques C."/>
            <person name="Iampietro C."/>
            <person name="Lluch J."/>
            <person name="Castinel A."/>
            <person name="Donnadieu C."/>
            <person name="Desvignes T."/>
            <person name="Floi Bucao C."/>
            <person name="Jouanno E."/>
            <person name="Wen M."/>
            <person name="Mejri S."/>
            <person name="Dirks R."/>
            <person name="Jansen H."/>
            <person name="Henkel C."/>
            <person name="Chen W.J."/>
            <person name="Zahm M."/>
            <person name="Cabau C."/>
            <person name="Klopp C."/>
            <person name="Thompson A.W."/>
            <person name="Robinson-Rechavi M."/>
            <person name="Braasch I."/>
            <person name="Lecointre G."/>
            <person name="Bobe J."/>
            <person name="Postlethwait J.H."/>
            <person name="Berthelot C."/>
            <person name="Roest Crollius H."/>
            <person name="Guiguen Y."/>
        </authorList>
    </citation>
    <scope>NUCLEOTIDE SEQUENCE</scope>
    <source>
        <strain evidence="2">WJC10195</strain>
    </source>
</reference>
<keyword evidence="3" id="KW-1185">Reference proteome</keyword>
<gene>
    <name evidence="2" type="ORF">SKAU_G00003380</name>
</gene>
<protein>
    <submittedName>
        <fullName evidence="2">Uncharacterized protein</fullName>
    </submittedName>
</protein>
<feature type="compositionally biased region" description="Polar residues" evidence="1">
    <location>
        <begin position="27"/>
        <end position="36"/>
    </location>
</feature>
<evidence type="ECO:0000313" key="2">
    <source>
        <dbReference type="EMBL" id="KAJ8379560.1"/>
    </source>
</evidence>